<dbReference type="CDD" id="cd14014">
    <property type="entry name" value="STKc_PknB_like"/>
    <property type="match status" value="1"/>
</dbReference>
<dbReference type="AlphaFoldDB" id="A0A975B4M8"/>
<dbReference type="InterPro" id="IPR011009">
    <property type="entry name" value="Kinase-like_dom_sf"/>
</dbReference>
<evidence type="ECO:0000313" key="2">
    <source>
        <dbReference type="EMBL" id="QTA78697.1"/>
    </source>
</evidence>
<dbReference type="PROSITE" id="PS00108">
    <property type="entry name" value="PROTEIN_KINASE_ST"/>
    <property type="match status" value="1"/>
</dbReference>
<evidence type="ECO:0000259" key="1">
    <source>
        <dbReference type="PROSITE" id="PS50011"/>
    </source>
</evidence>
<dbReference type="GO" id="GO:0005524">
    <property type="term" value="F:ATP binding"/>
    <property type="evidence" value="ECO:0007669"/>
    <property type="project" value="InterPro"/>
</dbReference>
<organism evidence="2 3">
    <name type="scientific">Desulfonema limicola</name>
    <dbReference type="NCBI Taxonomy" id="45656"/>
    <lineage>
        <taxon>Bacteria</taxon>
        <taxon>Pseudomonadati</taxon>
        <taxon>Thermodesulfobacteriota</taxon>
        <taxon>Desulfobacteria</taxon>
        <taxon>Desulfobacterales</taxon>
        <taxon>Desulfococcaceae</taxon>
        <taxon>Desulfonema</taxon>
    </lineage>
</organism>
<dbReference type="Proteomes" id="UP000663720">
    <property type="component" value="Chromosome"/>
</dbReference>
<keyword evidence="2" id="KW-0808">Transferase</keyword>
<keyword evidence="2" id="KW-0418">Kinase</keyword>
<dbReference type="Gene3D" id="1.25.40.10">
    <property type="entry name" value="Tetratricopeptide repeat domain"/>
    <property type="match status" value="1"/>
</dbReference>
<dbReference type="Pfam" id="PF00069">
    <property type="entry name" value="Pkinase"/>
    <property type="match status" value="1"/>
</dbReference>
<sequence length="491" mass="55537">MNFPTAHFLPGSNKTLGEKYLLLECLGDGSHGWVYRAQRLADSAIVALKIPKQMTGDDRSLSEGKELIGIEHHPNVIQIFDMGRVPPEKEWFAIEMEYFPGESLAQKLEHRAHNFGNTFERLFKIFKQVLDAVAFLSNLPTPISHGDIKPHNILVGENDHVKLTDFGSSALPEEIYVKTRENGGTILYSAPEYSDCISRKGCFEELISGDIYSLGVLLYQLATGRLPHETQAQVRSHIPFPKPCELNSGICQALEQVILKCLEKYPIDRFAAIDDLKSAFIPASSEQLKFKPNEQIFVPQAGTEDWSVGVVSALENGNYMKAAKLAQAEYKRSGDANALLQQLNALYRAERWYDFEKVFNESKQSQSIENENYSTFLLLSIKVFMKIRNLEKAESLLNKAFEISEPTFELELLSASISGMQADYELAKQKLEKINKKWPGNFNVLKRLVQVSEQLRDYDGAATWLRAALRVCRADAGLQEKKKVYEQMGIW</sequence>
<dbReference type="EMBL" id="CP061799">
    <property type="protein sequence ID" value="QTA78697.1"/>
    <property type="molecule type" value="Genomic_DNA"/>
</dbReference>
<dbReference type="GO" id="GO:0005737">
    <property type="term" value="C:cytoplasm"/>
    <property type="evidence" value="ECO:0007669"/>
    <property type="project" value="TreeGrafter"/>
</dbReference>
<gene>
    <name evidence="2" type="ORF">dnl_09270</name>
</gene>
<dbReference type="InterPro" id="IPR000719">
    <property type="entry name" value="Prot_kinase_dom"/>
</dbReference>
<dbReference type="SMART" id="SM00220">
    <property type="entry name" value="S_TKc"/>
    <property type="match status" value="1"/>
</dbReference>
<protein>
    <submittedName>
        <fullName evidence="2">Protein kinase domain-containing protein</fullName>
    </submittedName>
</protein>
<dbReference type="PANTHER" id="PTHR44167">
    <property type="entry name" value="OVARIAN-SPECIFIC SERINE/THREONINE-PROTEIN KINASE LOK-RELATED"/>
    <property type="match status" value="1"/>
</dbReference>
<dbReference type="GO" id="GO:0004674">
    <property type="term" value="F:protein serine/threonine kinase activity"/>
    <property type="evidence" value="ECO:0007669"/>
    <property type="project" value="TreeGrafter"/>
</dbReference>
<dbReference type="RefSeq" id="WP_207690525.1">
    <property type="nucleotide sequence ID" value="NZ_CP061799.1"/>
</dbReference>
<dbReference type="InterPro" id="IPR008271">
    <property type="entry name" value="Ser/Thr_kinase_AS"/>
</dbReference>
<evidence type="ECO:0000313" key="3">
    <source>
        <dbReference type="Proteomes" id="UP000663720"/>
    </source>
</evidence>
<dbReference type="PROSITE" id="PS50011">
    <property type="entry name" value="PROTEIN_KINASE_DOM"/>
    <property type="match status" value="1"/>
</dbReference>
<reference evidence="2" key="1">
    <citation type="journal article" date="2021" name="Microb. Physiol.">
        <title>Proteogenomic Insights into the Physiology of Marine, Sulfate-Reducing, Filamentous Desulfonema limicola and Desulfonema magnum.</title>
        <authorList>
            <person name="Schnaars V."/>
            <person name="Wohlbrand L."/>
            <person name="Scheve S."/>
            <person name="Hinrichs C."/>
            <person name="Reinhardt R."/>
            <person name="Rabus R."/>
        </authorList>
    </citation>
    <scope>NUCLEOTIDE SEQUENCE</scope>
    <source>
        <strain evidence="2">5ac10</strain>
    </source>
</reference>
<dbReference type="PANTHER" id="PTHR44167:SF25">
    <property type="entry name" value="PROTEIN KINASE DOMAIN CONTAINING PROTEIN"/>
    <property type="match status" value="1"/>
</dbReference>
<feature type="domain" description="Protein kinase" evidence="1">
    <location>
        <begin position="20"/>
        <end position="281"/>
    </location>
</feature>
<dbReference type="Gene3D" id="1.10.510.10">
    <property type="entry name" value="Transferase(Phosphotransferase) domain 1"/>
    <property type="match status" value="1"/>
</dbReference>
<dbReference type="SUPFAM" id="SSF56112">
    <property type="entry name" value="Protein kinase-like (PK-like)"/>
    <property type="match status" value="1"/>
</dbReference>
<accession>A0A975B4M8</accession>
<keyword evidence="3" id="KW-1185">Reference proteome</keyword>
<dbReference type="InterPro" id="IPR011990">
    <property type="entry name" value="TPR-like_helical_dom_sf"/>
</dbReference>
<dbReference type="KEGG" id="dli:dnl_09270"/>
<dbReference type="SUPFAM" id="SSF48452">
    <property type="entry name" value="TPR-like"/>
    <property type="match status" value="1"/>
</dbReference>
<proteinExistence type="predicted"/>
<name>A0A975B4M8_9BACT</name>